<evidence type="ECO:0000259" key="4">
    <source>
        <dbReference type="PROSITE" id="PS50949"/>
    </source>
</evidence>
<dbReference type="Proteomes" id="UP000192920">
    <property type="component" value="Unassembled WGS sequence"/>
</dbReference>
<keyword evidence="6" id="KW-1185">Reference proteome</keyword>
<dbReference type="SUPFAM" id="SSF46785">
    <property type="entry name" value="Winged helix' DNA-binding domain"/>
    <property type="match status" value="1"/>
</dbReference>
<gene>
    <name evidence="5" type="ORF">SAMN02745746_03091</name>
</gene>
<dbReference type="PANTHER" id="PTHR43537:SF5">
    <property type="entry name" value="UXU OPERON TRANSCRIPTIONAL REGULATOR"/>
    <property type="match status" value="1"/>
</dbReference>
<dbReference type="InterPro" id="IPR011711">
    <property type="entry name" value="GntR_C"/>
</dbReference>
<dbReference type="Pfam" id="PF00392">
    <property type="entry name" value="GntR"/>
    <property type="match status" value="1"/>
</dbReference>
<evidence type="ECO:0000256" key="2">
    <source>
        <dbReference type="ARBA" id="ARBA00023125"/>
    </source>
</evidence>
<reference evidence="6" key="1">
    <citation type="submission" date="2017-04" db="EMBL/GenBank/DDBJ databases">
        <authorList>
            <person name="Varghese N."/>
            <person name="Submissions S."/>
        </authorList>
    </citation>
    <scope>NUCLEOTIDE SEQUENCE [LARGE SCALE GENOMIC DNA]</scope>
    <source>
        <strain evidence="6">DSM 22618</strain>
    </source>
</reference>
<dbReference type="CDD" id="cd07377">
    <property type="entry name" value="WHTH_GntR"/>
    <property type="match status" value="1"/>
</dbReference>
<dbReference type="PROSITE" id="PS50949">
    <property type="entry name" value="HTH_GNTR"/>
    <property type="match status" value="1"/>
</dbReference>
<keyword evidence="2" id="KW-0238">DNA-binding</keyword>
<evidence type="ECO:0000313" key="5">
    <source>
        <dbReference type="EMBL" id="SMF41529.1"/>
    </source>
</evidence>
<evidence type="ECO:0000256" key="3">
    <source>
        <dbReference type="ARBA" id="ARBA00023163"/>
    </source>
</evidence>
<dbReference type="SMART" id="SM00895">
    <property type="entry name" value="FCD"/>
    <property type="match status" value="1"/>
</dbReference>
<dbReference type="SUPFAM" id="SSF48008">
    <property type="entry name" value="GntR ligand-binding domain-like"/>
    <property type="match status" value="1"/>
</dbReference>
<sequence length="253" mass="27404">MALEFQPVHAGARLSEQVAEALAERIHSGALQPGDKLPSEAQLVDQFKVSRTVIREAVSQLKSLGLVISRQGYGVLVQEPGIRPLSFDAAYTASLEAVVQMAEVRRVLEAEAAGLAAGRRSEQDLAAIRAAVAALAEAAQSGRDGVEEDVNFHRSIAAAAGNPFLISTLDYLSQYLRGATQVTRANEARREDFFKEVQDEHNAIVTAIERGDPARARKAAASHMDNAIRRIRAADPAFWDQEGEKLAQTLRLP</sequence>
<dbReference type="GO" id="GO:0003677">
    <property type="term" value="F:DNA binding"/>
    <property type="evidence" value="ECO:0007669"/>
    <property type="project" value="UniProtKB-KW"/>
</dbReference>
<protein>
    <submittedName>
        <fullName evidence="5">Transcriptional regulator, GntR family</fullName>
    </submittedName>
</protein>
<dbReference type="InterPro" id="IPR036388">
    <property type="entry name" value="WH-like_DNA-bd_sf"/>
</dbReference>
<dbReference type="EMBL" id="FXAG01000019">
    <property type="protein sequence ID" value="SMF41529.1"/>
    <property type="molecule type" value="Genomic_DNA"/>
</dbReference>
<organism evidence="5 6">
    <name type="scientific">Pseudogulbenkiania subflava DSM 22618</name>
    <dbReference type="NCBI Taxonomy" id="1123014"/>
    <lineage>
        <taxon>Bacteria</taxon>
        <taxon>Pseudomonadati</taxon>
        <taxon>Pseudomonadota</taxon>
        <taxon>Betaproteobacteria</taxon>
        <taxon>Neisseriales</taxon>
        <taxon>Chromobacteriaceae</taxon>
        <taxon>Pseudogulbenkiania</taxon>
    </lineage>
</organism>
<dbReference type="PANTHER" id="PTHR43537">
    <property type="entry name" value="TRANSCRIPTIONAL REGULATOR, GNTR FAMILY"/>
    <property type="match status" value="1"/>
</dbReference>
<dbReference type="PRINTS" id="PR00035">
    <property type="entry name" value="HTHGNTR"/>
</dbReference>
<dbReference type="InterPro" id="IPR036390">
    <property type="entry name" value="WH_DNA-bd_sf"/>
</dbReference>
<name>A0A1Y6C2A2_9NEIS</name>
<proteinExistence type="predicted"/>
<dbReference type="GO" id="GO:0003700">
    <property type="term" value="F:DNA-binding transcription factor activity"/>
    <property type="evidence" value="ECO:0007669"/>
    <property type="project" value="InterPro"/>
</dbReference>
<feature type="domain" description="HTH gntR-type" evidence="4">
    <location>
        <begin position="12"/>
        <end position="80"/>
    </location>
</feature>
<dbReference type="InterPro" id="IPR008920">
    <property type="entry name" value="TF_FadR/GntR_C"/>
</dbReference>
<dbReference type="Gene3D" id="1.10.10.10">
    <property type="entry name" value="Winged helix-like DNA-binding domain superfamily/Winged helix DNA-binding domain"/>
    <property type="match status" value="1"/>
</dbReference>
<dbReference type="AlphaFoldDB" id="A0A1Y6C2A2"/>
<dbReference type="SMART" id="SM00345">
    <property type="entry name" value="HTH_GNTR"/>
    <property type="match status" value="1"/>
</dbReference>
<evidence type="ECO:0000256" key="1">
    <source>
        <dbReference type="ARBA" id="ARBA00023015"/>
    </source>
</evidence>
<dbReference type="InterPro" id="IPR000524">
    <property type="entry name" value="Tscrpt_reg_HTH_GntR"/>
</dbReference>
<evidence type="ECO:0000313" key="6">
    <source>
        <dbReference type="Proteomes" id="UP000192920"/>
    </source>
</evidence>
<keyword evidence="1" id="KW-0805">Transcription regulation</keyword>
<dbReference type="Pfam" id="PF07729">
    <property type="entry name" value="FCD"/>
    <property type="match status" value="1"/>
</dbReference>
<keyword evidence="3" id="KW-0804">Transcription</keyword>
<dbReference type="STRING" id="1123014.SAMN02745746_03091"/>
<dbReference type="Gene3D" id="1.20.120.530">
    <property type="entry name" value="GntR ligand-binding domain-like"/>
    <property type="match status" value="1"/>
</dbReference>
<accession>A0A1Y6C2A2</accession>